<organism evidence="1 2">
    <name type="scientific">Chrysochromulina tobinii</name>
    <dbReference type="NCBI Taxonomy" id="1460289"/>
    <lineage>
        <taxon>Eukaryota</taxon>
        <taxon>Haptista</taxon>
        <taxon>Haptophyta</taxon>
        <taxon>Prymnesiophyceae</taxon>
        <taxon>Prymnesiales</taxon>
        <taxon>Chrysochromulinaceae</taxon>
        <taxon>Chrysochromulina</taxon>
    </lineage>
</organism>
<evidence type="ECO:0000313" key="2">
    <source>
        <dbReference type="Proteomes" id="UP000037460"/>
    </source>
</evidence>
<dbReference type="AlphaFoldDB" id="A0A0M0JT35"/>
<sequence length="118" mass="12745">MAPPEFLFSATICCYSSVDLEKILILGRGESTFICIEEKFCCAANDTPLPVGMVKEDGFICKLGLYCCTAGLKKPDTKNLISGVSHMLCFKSVAQFPFGDKGAFAPPPSHFLASQLLI</sequence>
<reference evidence="2" key="1">
    <citation type="journal article" date="2015" name="PLoS Genet.">
        <title>Genome Sequence and Transcriptome Analyses of Chrysochromulina tobin: Metabolic Tools for Enhanced Algal Fitness in the Prominent Order Prymnesiales (Haptophyceae).</title>
        <authorList>
            <person name="Hovde B.T."/>
            <person name="Deodato C.R."/>
            <person name="Hunsperger H.M."/>
            <person name="Ryken S.A."/>
            <person name="Yost W."/>
            <person name="Jha R.K."/>
            <person name="Patterson J."/>
            <person name="Monnat R.J. Jr."/>
            <person name="Barlow S.B."/>
            <person name="Starkenburg S.R."/>
            <person name="Cattolico R.A."/>
        </authorList>
    </citation>
    <scope>NUCLEOTIDE SEQUENCE</scope>
    <source>
        <strain evidence="2">CCMP291</strain>
    </source>
</reference>
<name>A0A0M0JT35_9EUKA</name>
<accession>A0A0M0JT35</accession>
<gene>
    <name evidence="1" type="ORF">Ctob_004540</name>
</gene>
<comment type="caution">
    <text evidence="1">The sequence shown here is derived from an EMBL/GenBank/DDBJ whole genome shotgun (WGS) entry which is preliminary data.</text>
</comment>
<proteinExistence type="predicted"/>
<dbReference type="OrthoDB" id="10475980at2759"/>
<dbReference type="Proteomes" id="UP000037460">
    <property type="component" value="Unassembled WGS sequence"/>
</dbReference>
<keyword evidence="2" id="KW-1185">Reference proteome</keyword>
<dbReference type="EMBL" id="JWZX01002366">
    <property type="protein sequence ID" value="KOO29759.1"/>
    <property type="molecule type" value="Genomic_DNA"/>
</dbReference>
<protein>
    <submittedName>
        <fullName evidence="1">Uncharacterized protein</fullName>
    </submittedName>
</protein>
<evidence type="ECO:0000313" key="1">
    <source>
        <dbReference type="EMBL" id="KOO29759.1"/>
    </source>
</evidence>